<evidence type="ECO:0000259" key="5">
    <source>
        <dbReference type="PROSITE" id="PS50059"/>
    </source>
</evidence>
<dbReference type="InterPro" id="IPR019869">
    <property type="entry name" value="Motility-assoc_PPIase_GldI"/>
</dbReference>
<dbReference type="SUPFAM" id="SSF54534">
    <property type="entry name" value="FKBP-like"/>
    <property type="match status" value="1"/>
</dbReference>
<dbReference type="EMBL" id="BMGK01000006">
    <property type="protein sequence ID" value="GGD93124.1"/>
    <property type="molecule type" value="Genomic_DNA"/>
</dbReference>
<dbReference type="EC" id="5.2.1.8" evidence="4"/>
<keyword evidence="7" id="KW-1185">Reference proteome</keyword>
<evidence type="ECO:0000313" key="6">
    <source>
        <dbReference type="EMBL" id="GGD93124.1"/>
    </source>
</evidence>
<proteinExistence type="inferred from homology"/>
<reference evidence="6" key="2">
    <citation type="submission" date="2020-09" db="EMBL/GenBank/DDBJ databases">
        <authorList>
            <person name="Sun Q."/>
            <person name="Zhou Y."/>
        </authorList>
    </citation>
    <scope>NUCLEOTIDE SEQUENCE</scope>
    <source>
        <strain evidence="6">CGMCC 1.12924</strain>
    </source>
</reference>
<comment type="caution">
    <text evidence="6">The sequence shown here is derived from an EMBL/GenBank/DDBJ whole genome shotgun (WGS) entry which is preliminary data.</text>
</comment>
<evidence type="ECO:0000256" key="2">
    <source>
        <dbReference type="ARBA" id="ARBA00023110"/>
    </source>
</evidence>
<dbReference type="InterPro" id="IPR046357">
    <property type="entry name" value="PPIase_dom_sf"/>
</dbReference>
<dbReference type="RefSeq" id="WP_188441360.1">
    <property type="nucleotide sequence ID" value="NZ_BMGK01000006.1"/>
</dbReference>
<keyword evidence="2 3" id="KW-0697">Rotamase</keyword>
<keyword evidence="3 4" id="KW-0413">Isomerase</keyword>
<evidence type="ECO:0000313" key="7">
    <source>
        <dbReference type="Proteomes" id="UP000652231"/>
    </source>
</evidence>
<gene>
    <name evidence="6" type="primary">gldI</name>
    <name evidence="6" type="ORF">GCM10011312_16090</name>
</gene>
<organism evidence="6 7">
    <name type="scientific">Planktosalinus lacus</name>
    <dbReference type="NCBI Taxonomy" id="1526573"/>
    <lineage>
        <taxon>Bacteria</taxon>
        <taxon>Pseudomonadati</taxon>
        <taxon>Bacteroidota</taxon>
        <taxon>Flavobacteriia</taxon>
        <taxon>Flavobacteriales</taxon>
        <taxon>Flavobacteriaceae</taxon>
        <taxon>Planktosalinus</taxon>
    </lineage>
</organism>
<dbReference type="Pfam" id="PF00254">
    <property type="entry name" value="FKBP_C"/>
    <property type="match status" value="1"/>
</dbReference>
<dbReference type="AlphaFoldDB" id="A0A8J2YAD4"/>
<dbReference type="Proteomes" id="UP000652231">
    <property type="component" value="Unassembled WGS sequence"/>
</dbReference>
<dbReference type="InterPro" id="IPR001179">
    <property type="entry name" value="PPIase_FKBP_dom"/>
</dbReference>
<dbReference type="PROSITE" id="PS51257">
    <property type="entry name" value="PROKAR_LIPOPROTEIN"/>
    <property type="match status" value="1"/>
</dbReference>
<accession>A0A8J2YAD4</accession>
<protein>
    <recommendedName>
        <fullName evidence="4">Peptidyl-prolyl cis-trans isomerase</fullName>
        <ecNumber evidence="4">5.2.1.8</ecNumber>
    </recommendedName>
</protein>
<reference evidence="6" key="1">
    <citation type="journal article" date="2014" name="Int. J. Syst. Evol. Microbiol.">
        <title>Complete genome sequence of Corynebacterium casei LMG S-19264T (=DSM 44701T), isolated from a smear-ripened cheese.</title>
        <authorList>
            <consortium name="US DOE Joint Genome Institute (JGI-PGF)"/>
            <person name="Walter F."/>
            <person name="Albersmeier A."/>
            <person name="Kalinowski J."/>
            <person name="Ruckert C."/>
        </authorList>
    </citation>
    <scope>NUCLEOTIDE SEQUENCE</scope>
    <source>
        <strain evidence="6">CGMCC 1.12924</strain>
    </source>
</reference>
<evidence type="ECO:0000256" key="4">
    <source>
        <dbReference type="RuleBase" id="RU003915"/>
    </source>
</evidence>
<dbReference type="NCBIfam" id="TIGR03516">
    <property type="entry name" value="ppisom_GldI"/>
    <property type="match status" value="1"/>
</dbReference>
<name>A0A8J2YAD4_9FLAO</name>
<sequence>MNKFFITVLGMFLVFSACKTPEARRPVKTTSGSYIDASVAMNKKIIAADEKDILAIIEKDTSREYLSSEQGFWYFFNNQIPSETEQADFGDIVEYEYDIKDLNGNIIYTKEELGTQEYHMDKEELISGLREGLKLMKEGETATFLLPSHKAFGYYGDLKRIGANMPIITTVTILNIEQIN</sequence>
<dbReference type="PROSITE" id="PS50059">
    <property type="entry name" value="FKBP_PPIASE"/>
    <property type="match status" value="1"/>
</dbReference>
<comment type="catalytic activity">
    <reaction evidence="1 3 4">
        <text>[protein]-peptidylproline (omega=180) = [protein]-peptidylproline (omega=0)</text>
        <dbReference type="Rhea" id="RHEA:16237"/>
        <dbReference type="Rhea" id="RHEA-COMP:10747"/>
        <dbReference type="Rhea" id="RHEA-COMP:10748"/>
        <dbReference type="ChEBI" id="CHEBI:83833"/>
        <dbReference type="ChEBI" id="CHEBI:83834"/>
        <dbReference type="EC" id="5.2.1.8"/>
    </reaction>
</comment>
<comment type="similarity">
    <text evidence="4">Belongs to the FKBP-type PPIase family.</text>
</comment>
<feature type="domain" description="PPIase FKBP-type" evidence="5">
    <location>
        <begin position="90"/>
        <end position="177"/>
    </location>
</feature>
<evidence type="ECO:0000256" key="3">
    <source>
        <dbReference type="PROSITE-ProRule" id="PRU00277"/>
    </source>
</evidence>
<evidence type="ECO:0000256" key="1">
    <source>
        <dbReference type="ARBA" id="ARBA00000971"/>
    </source>
</evidence>
<dbReference type="Gene3D" id="3.10.50.40">
    <property type="match status" value="1"/>
</dbReference>
<dbReference type="GO" id="GO:0003755">
    <property type="term" value="F:peptidyl-prolyl cis-trans isomerase activity"/>
    <property type="evidence" value="ECO:0007669"/>
    <property type="project" value="UniProtKB-UniRule"/>
</dbReference>